<proteinExistence type="predicted"/>
<name>T1AM12_9ZZZZ</name>
<evidence type="ECO:0000313" key="2">
    <source>
        <dbReference type="EMBL" id="EQD58417.1"/>
    </source>
</evidence>
<gene>
    <name evidence="2" type="ORF">B1B_08558</name>
</gene>
<accession>T1AM12</accession>
<reference evidence="2" key="2">
    <citation type="journal article" date="2014" name="ISME J.">
        <title>Microbial stratification in low pH oxic and suboxic macroscopic growths along an acid mine drainage.</title>
        <authorList>
            <person name="Mendez-Garcia C."/>
            <person name="Mesa V."/>
            <person name="Sprenger R.R."/>
            <person name="Richter M."/>
            <person name="Diez M.S."/>
            <person name="Solano J."/>
            <person name="Bargiela R."/>
            <person name="Golyshina O.V."/>
            <person name="Manteca A."/>
            <person name="Ramos J.L."/>
            <person name="Gallego J.R."/>
            <person name="Llorente I."/>
            <person name="Martins Dos Santos V.A."/>
            <person name="Jensen O.N."/>
            <person name="Pelaez A.I."/>
            <person name="Sanchez J."/>
            <person name="Ferrer M."/>
        </authorList>
    </citation>
    <scope>NUCLEOTIDE SEQUENCE</scope>
</reference>
<dbReference type="SUPFAM" id="SSF52402">
    <property type="entry name" value="Adenine nucleotide alpha hydrolases-like"/>
    <property type="match status" value="1"/>
</dbReference>
<dbReference type="Gene3D" id="3.40.50.620">
    <property type="entry name" value="HUPs"/>
    <property type="match status" value="1"/>
</dbReference>
<feature type="domain" description="tRNA(Ile)-lysidine/2-thiocytidine synthase N-terminal" evidence="1">
    <location>
        <begin position="54"/>
        <end position="128"/>
    </location>
</feature>
<comment type="caution">
    <text evidence="2">The sequence shown here is derived from an EMBL/GenBank/DDBJ whole genome shotgun (WGS) entry which is preliminary data.</text>
</comment>
<dbReference type="AlphaFoldDB" id="T1AM12"/>
<reference evidence="2" key="1">
    <citation type="submission" date="2013-08" db="EMBL/GenBank/DDBJ databases">
        <authorList>
            <person name="Mendez C."/>
            <person name="Richter M."/>
            <person name="Ferrer M."/>
            <person name="Sanchez J."/>
        </authorList>
    </citation>
    <scope>NUCLEOTIDE SEQUENCE</scope>
</reference>
<dbReference type="NCBIfam" id="NF007972">
    <property type="entry name" value="PRK10696.1"/>
    <property type="match status" value="1"/>
</dbReference>
<dbReference type="PANTHER" id="PTHR43686:SF1">
    <property type="entry name" value="AMINOTRAN_5 DOMAIN-CONTAINING PROTEIN"/>
    <property type="match status" value="1"/>
</dbReference>
<dbReference type="EMBL" id="AUZY01005600">
    <property type="protein sequence ID" value="EQD58417.1"/>
    <property type="molecule type" value="Genomic_DNA"/>
</dbReference>
<sequence length="316" mass="35660">MNLDQKQPGFPAHVLPDYLAARGVPFTVLEQDTYSVVRRVVPEGRTLCSLCSRLRRGAIYQHAGAAGFNKIALGHHRDDIIATFFLNLFFQGSLKAMPPKLRSDDGQHIVIRPLAYVAEAEIAEYAALRAFPIIPCSLCGSQENLQRKQVRQMMDAWERQHPGRLETIFRALGNVVPAQLADRDLFDFAALGARGNTPRPTPTHGWLACPTNWLLRRPERAAARSRRRGCISHSFGFHACFFAISACFVSPPRSPPRSASWKPRWTRTACAPVGRWSWPRMVSCHRWVGRRTRSRARCRTACCSAPATRTNCCRRR</sequence>
<dbReference type="InterPro" id="IPR014729">
    <property type="entry name" value="Rossmann-like_a/b/a_fold"/>
</dbReference>
<organism evidence="2">
    <name type="scientific">mine drainage metagenome</name>
    <dbReference type="NCBI Taxonomy" id="410659"/>
    <lineage>
        <taxon>unclassified sequences</taxon>
        <taxon>metagenomes</taxon>
        <taxon>ecological metagenomes</taxon>
    </lineage>
</organism>
<protein>
    <submittedName>
        <fullName evidence="2">tRNA(Cytosine32)-2-thiocytidine synthetase</fullName>
    </submittedName>
</protein>
<dbReference type="PANTHER" id="PTHR43686">
    <property type="entry name" value="SULFURTRANSFERASE-RELATED"/>
    <property type="match status" value="1"/>
</dbReference>
<dbReference type="Pfam" id="PF01171">
    <property type="entry name" value="ATP_bind_3"/>
    <property type="match status" value="1"/>
</dbReference>
<evidence type="ECO:0000259" key="1">
    <source>
        <dbReference type="Pfam" id="PF01171"/>
    </source>
</evidence>
<dbReference type="InterPro" id="IPR011063">
    <property type="entry name" value="TilS/TtcA_N"/>
</dbReference>